<name>A0A2P2J253_RHIMU</name>
<keyword evidence="1" id="KW-1133">Transmembrane helix</keyword>
<reference evidence="2" key="1">
    <citation type="submission" date="2018-02" db="EMBL/GenBank/DDBJ databases">
        <title>Rhizophora mucronata_Transcriptome.</title>
        <authorList>
            <person name="Meera S.P."/>
            <person name="Sreeshan A."/>
            <person name="Augustine A."/>
        </authorList>
    </citation>
    <scope>NUCLEOTIDE SEQUENCE</scope>
    <source>
        <tissue evidence="2">Leaf</tissue>
    </source>
</reference>
<evidence type="ECO:0000313" key="2">
    <source>
        <dbReference type="EMBL" id="MBW87554.1"/>
    </source>
</evidence>
<feature type="transmembrane region" description="Helical" evidence="1">
    <location>
        <begin position="21"/>
        <end position="39"/>
    </location>
</feature>
<dbReference type="AlphaFoldDB" id="A0A2P2J253"/>
<protein>
    <submittedName>
        <fullName evidence="2">Uncharacterized protein</fullName>
    </submittedName>
</protein>
<accession>A0A2P2J253</accession>
<proteinExistence type="predicted"/>
<organism evidence="2">
    <name type="scientific">Rhizophora mucronata</name>
    <name type="common">Asiatic mangrove</name>
    <dbReference type="NCBI Taxonomy" id="61149"/>
    <lineage>
        <taxon>Eukaryota</taxon>
        <taxon>Viridiplantae</taxon>
        <taxon>Streptophyta</taxon>
        <taxon>Embryophyta</taxon>
        <taxon>Tracheophyta</taxon>
        <taxon>Spermatophyta</taxon>
        <taxon>Magnoliopsida</taxon>
        <taxon>eudicotyledons</taxon>
        <taxon>Gunneridae</taxon>
        <taxon>Pentapetalae</taxon>
        <taxon>rosids</taxon>
        <taxon>fabids</taxon>
        <taxon>Malpighiales</taxon>
        <taxon>Rhizophoraceae</taxon>
        <taxon>Rhizophora</taxon>
    </lineage>
</organism>
<sequence length="49" mass="5588">MNQHRFETSQSNSTGDKTEKVFVCKLFCIFNILLSLGDIKRNPAVLVML</sequence>
<keyword evidence="1" id="KW-0472">Membrane</keyword>
<keyword evidence="1" id="KW-0812">Transmembrane</keyword>
<dbReference type="EMBL" id="GGEC01007071">
    <property type="protein sequence ID" value="MBW87554.1"/>
    <property type="molecule type" value="Transcribed_RNA"/>
</dbReference>
<evidence type="ECO:0000256" key="1">
    <source>
        <dbReference type="SAM" id="Phobius"/>
    </source>
</evidence>